<dbReference type="InterPro" id="IPR032358">
    <property type="entry name" value="DUF4867"/>
</dbReference>
<comment type="caution">
    <text evidence="1">The sequence shown here is derived from an EMBL/GenBank/DDBJ whole genome shotgun (WGS) entry which is preliminary data.</text>
</comment>
<dbReference type="Proteomes" id="UP001197827">
    <property type="component" value="Unassembled WGS sequence"/>
</dbReference>
<proteinExistence type="predicted"/>
<accession>A0AAW4VJZ2</accession>
<organism evidence="1 2">
    <name type="scientific">Faecalibacillus intestinalis</name>
    <dbReference type="NCBI Taxonomy" id="1982626"/>
    <lineage>
        <taxon>Bacteria</taxon>
        <taxon>Bacillati</taxon>
        <taxon>Bacillota</taxon>
        <taxon>Erysipelotrichia</taxon>
        <taxon>Erysipelotrichales</taxon>
        <taxon>Coprobacillaceae</taxon>
        <taxon>Faecalibacillus</taxon>
    </lineage>
</organism>
<dbReference type="EMBL" id="JAJDKQ010000026">
    <property type="protein sequence ID" value="MCB8562627.1"/>
    <property type="molecule type" value="Genomic_DNA"/>
</dbReference>
<dbReference type="RefSeq" id="WP_118306411.1">
    <property type="nucleotide sequence ID" value="NZ_JAJDKQ010000026.1"/>
</dbReference>
<dbReference type="Pfam" id="PF16161">
    <property type="entry name" value="DUF4867"/>
    <property type="match status" value="1"/>
</dbReference>
<dbReference type="GO" id="GO:0004848">
    <property type="term" value="F:ureidoglycolate hydrolase activity"/>
    <property type="evidence" value="ECO:0007669"/>
    <property type="project" value="InterPro"/>
</dbReference>
<reference evidence="1" key="1">
    <citation type="submission" date="2021-10" db="EMBL/GenBank/DDBJ databases">
        <title>Collection of gut derived symbiotic bacterial strains cultured from healthy donors.</title>
        <authorList>
            <person name="Lin H."/>
            <person name="Littmann E."/>
            <person name="Kohout C."/>
            <person name="Pamer E.G."/>
        </authorList>
    </citation>
    <scope>NUCLEOTIDE SEQUENCE</scope>
    <source>
        <strain evidence="1">DFI.5.2</strain>
    </source>
</reference>
<name>A0AAW4VJZ2_9FIRM</name>
<dbReference type="InterPro" id="IPR024060">
    <property type="entry name" value="Ureidoglycolate_lyase_dom_sf"/>
</dbReference>
<protein>
    <submittedName>
        <fullName evidence="1">DUF4867 family protein</fullName>
    </submittedName>
</protein>
<dbReference type="Gene3D" id="2.60.120.480">
    <property type="entry name" value="Ureidoglycolate hydrolase"/>
    <property type="match status" value="1"/>
</dbReference>
<dbReference type="AlphaFoldDB" id="A0AAW4VJZ2"/>
<sequence>MLEKIQLLNPDYQIQELNENFKDYGRVIKQDVQEAINFAQTYQNINAYDTSIKELEDIPCIQELMKDIYGYLDVMAGVVTGKNDVLNGLEYHQCSETIIAVTDYILAVGKRQDMVENDYDIEKCELFYVPQGTVVELYATTLHYTPITVIDSFKTICLLLKGTGDDGQRRGILKKKNKWFIAHKDNVEKVQAGDYPGLKGKMIQIKHL</sequence>
<evidence type="ECO:0000313" key="2">
    <source>
        <dbReference type="Proteomes" id="UP001197827"/>
    </source>
</evidence>
<gene>
    <name evidence="1" type="ORF">LJD74_11570</name>
</gene>
<evidence type="ECO:0000313" key="1">
    <source>
        <dbReference type="EMBL" id="MCB8562627.1"/>
    </source>
</evidence>